<feature type="transmembrane region" description="Helical" evidence="1">
    <location>
        <begin position="101"/>
        <end position="124"/>
    </location>
</feature>
<keyword evidence="3" id="KW-1185">Reference proteome</keyword>
<evidence type="ECO:0000313" key="3">
    <source>
        <dbReference type="Proteomes" id="UP000275232"/>
    </source>
</evidence>
<feature type="transmembrane region" description="Helical" evidence="1">
    <location>
        <begin position="59"/>
        <end position="81"/>
    </location>
</feature>
<dbReference type="Proteomes" id="UP000275232">
    <property type="component" value="Unassembled WGS sequence"/>
</dbReference>
<proteinExistence type="predicted"/>
<organism evidence="2 3">
    <name type="scientific">Aurantiacibacter spongiae</name>
    <dbReference type="NCBI Taxonomy" id="2488860"/>
    <lineage>
        <taxon>Bacteria</taxon>
        <taxon>Pseudomonadati</taxon>
        <taxon>Pseudomonadota</taxon>
        <taxon>Alphaproteobacteria</taxon>
        <taxon>Sphingomonadales</taxon>
        <taxon>Erythrobacteraceae</taxon>
        <taxon>Aurantiacibacter</taxon>
    </lineage>
</organism>
<dbReference type="OrthoDB" id="7391593at2"/>
<keyword evidence="1" id="KW-1133">Transmembrane helix</keyword>
<feature type="transmembrane region" description="Helical" evidence="1">
    <location>
        <begin position="197"/>
        <end position="214"/>
    </location>
</feature>
<feature type="transmembrane region" description="Helical" evidence="1">
    <location>
        <begin position="130"/>
        <end position="147"/>
    </location>
</feature>
<feature type="transmembrane region" description="Helical" evidence="1">
    <location>
        <begin position="168"/>
        <end position="191"/>
    </location>
</feature>
<name>A0A3N5CUM2_9SPHN</name>
<keyword evidence="1" id="KW-0472">Membrane</keyword>
<dbReference type="RefSeq" id="WP_123881055.1">
    <property type="nucleotide sequence ID" value="NZ_RPFZ01000001.1"/>
</dbReference>
<evidence type="ECO:0000256" key="1">
    <source>
        <dbReference type="SAM" id="Phobius"/>
    </source>
</evidence>
<sequence>MAMAFETDNSRGKPRRKTKKTVIATAGGGLTGFLGAMAVTELAESGMLGDFGPSQEIAALVAMIYLVTALAVGIGLASPGFGARFLNVEDAEELREQRRMLGYSSAGMVALGVALILAALAAPVGPVPETVALVAVVLLVAFAWWAGARQRRHTDELMNSVSREATSIGFYLLFLIGGGWALLAHVGYAPAPAPLDWLTMFAGLLLLAAFIAGGKRGLLAMR</sequence>
<dbReference type="EMBL" id="RPFZ01000001">
    <property type="protein sequence ID" value="RPF72036.1"/>
    <property type="molecule type" value="Genomic_DNA"/>
</dbReference>
<evidence type="ECO:0000313" key="2">
    <source>
        <dbReference type="EMBL" id="RPF72036.1"/>
    </source>
</evidence>
<reference evidence="2 3" key="1">
    <citation type="submission" date="2018-11" db="EMBL/GenBank/DDBJ databases">
        <title>Erythrobacter spongiae sp. nov., isolated from a marine sponge.</title>
        <authorList>
            <person name="Zhuang L."/>
            <person name="Luo L."/>
        </authorList>
    </citation>
    <scope>NUCLEOTIDE SEQUENCE [LARGE SCALE GENOMIC DNA]</scope>
    <source>
        <strain evidence="2 3">HN-E23</strain>
    </source>
</reference>
<protein>
    <submittedName>
        <fullName evidence="2">Uncharacterized protein</fullName>
    </submittedName>
</protein>
<keyword evidence="1" id="KW-0812">Transmembrane</keyword>
<gene>
    <name evidence="2" type="ORF">EG799_10730</name>
</gene>
<feature type="transmembrane region" description="Helical" evidence="1">
    <location>
        <begin position="21"/>
        <end position="39"/>
    </location>
</feature>
<comment type="caution">
    <text evidence="2">The sequence shown here is derived from an EMBL/GenBank/DDBJ whole genome shotgun (WGS) entry which is preliminary data.</text>
</comment>
<accession>A0A3N5CUM2</accession>
<dbReference type="AlphaFoldDB" id="A0A3N5CUM2"/>